<accession>A0A974XX77</accession>
<dbReference type="GO" id="GO:0035438">
    <property type="term" value="F:cyclic-di-GMP binding"/>
    <property type="evidence" value="ECO:0007669"/>
    <property type="project" value="InterPro"/>
</dbReference>
<dbReference type="Proteomes" id="UP000639274">
    <property type="component" value="Chromosome"/>
</dbReference>
<proteinExistence type="predicted"/>
<dbReference type="KEGG" id="lsf:I8J32_011915"/>
<keyword evidence="3" id="KW-1185">Reference proteome</keyword>
<evidence type="ECO:0000313" key="3">
    <source>
        <dbReference type="Proteomes" id="UP000639274"/>
    </source>
</evidence>
<dbReference type="Gene3D" id="2.40.10.220">
    <property type="entry name" value="predicted glycosyltransferase like domains"/>
    <property type="match status" value="1"/>
</dbReference>
<gene>
    <name evidence="2" type="ORF">I8J32_011915</name>
</gene>
<name>A0A974XX77_9GAMM</name>
<dbReference type="SUPFAM" id="SSF141371">
    <property type="entry name" value="PilZ domain-like"/>
    <property type="match status" value="1"/>
</dbReference>
<dbReference type="Pfam" id="PF07238">
    <property type="entry name" value="PilZ"/>
    <property type="match status" value="1"/>
</dbReference>
<evidence type="ECO:0000313" key="2">
    <source>
        <dbReference type="EMBL" id="QSX77459.1"/>
    </source>
</evidence>
<reference evidence="2 3" key="1">
    <citation type="submission" date="2021-03" db="EMBL/GenBank/DDBJ databases">
        <title>Lysobacter sp. nov. isolated from soil of gangwondo yeongwol, south Korea.</title>
        <authorList>
            <person name="Kim K.R."/>
            <person name="Kim K.H."/>
            <person name="Jeon C.O."/>
        </authorList>
    </citation>
    <scope>NUCLEOTIDE SEQUENCE [LARGE SCALE GENOMIC DNA]</scope>
    <source>
        <strain evidence="2 3">R19</strain>
    </source>
</reference>
<feature type="domain" description="PilZ" evidence="1">
    <location>
        <begin position="6"/>
        <end position="91"/>
    </location>
</feature>
<dbReference type="EMBL" id="CP071518">
    <property type="protein sequence ID" value="QSX77459.1"/>
    <property type="molecule type" value="Genomic_DNA"/>
</dbReference>
<dbReference type="AlphaFoldDB" id="A0A974XX77"/>
<sequence>MPTAAERRDDERVPFASRVMIVRGECAWFAQLLDLSTGGCGVFRPEGCPLAEDELVRLFFYQDDGVVAVNVPARVARADEHRVGFEYHDPQLVPPTRA</sequence>
<dbReference type="InterPro" id="IPR009875">
    <property type="entry name" value="PilZ_domain"/>
</dbReference>
<protein>
    <submittedName>
        <fullName evidence="2">PilZ domain-containing protein</fullName>
    </submittedName>
</protein>
<organism evidence="2 3">
    <name type="scientific">Agrilutibacter solisilvae</name>
    <dbReference type="NCBI Taxonomy" id="2763317"/>
    <lineage>
        <taxon>Bacteria</taxon>
        <taxon>Pseudomonadati</taxon>
        <taxon>Pseudomonadota</taxon>
        <taxon>Gammaproteobacteria</taxon>
        <taxon>Lysobacterales</taxon>
        <taxon>Lysobacteraceae</taxon>
        <taxon>Agrilutibacter</taxon>
    </lineage>
</organism>
<evidence type="ECO:0000259" key="1">
    <source>
        <dbReference type="Pfam" id="PF07238"/>
    </source>
</evidence>
<dbReference type="RefSeq" id="WP_200612428.1">
    <property type="nucleotide sequence ID" value="NZ_CP071518.1"/>
</dbReference>